<reference evidence="4" key="1">
    <citation type="journal article" date="2019" name="Int. J. Syst. Evol. Microbiol.">
        <title>The Global Catalogue of Microorganisms (GCM) 10K type strain sequencing project: providing services to taxonomists for standard genome sequencing and annotation.</title>
        <authorList>
            <consortium name="The Broad Institute Genomics Platform"/>
            <consortium name="The Broad Institute Genome Sequencing Center for Infectious Disease"/>
            <person name="Wu L."/>
            <person name="Ma J."/>
        </authorList>
    </citation>
    <scope>NUCLEOTIDE SEQUENCE [LARGE SCALE GENOMIC DNA]</scope>
    <source>
        <strain evidence="4">JCM 16545</strain>
    </source>
</reference>
<evidence type="ECO:0000313" key="4">
    <source>
        <dbReference type="Proteomes" id="UP001597369"/>
    </source>
</evidence>
<comment type="caution">
    <text evidence="3">The sequence shown here is derived from an EMBL/GenBank/DDBJ whole genome shotgun (WGS) entry which is preliminary data.</text>
</comment>
<gene>
    <name evidence="3" type="ORF">ACFSKU_03800</name>
</gene>
<dbReference type="PANTHER" id="PTHR38463:SF1">
    <property type="entry name" value="STRESS RESPONSE PROTEIN YSNF"/>
    <property type="match status" value="1"/>
</dbReference>
<organism evidence="3 4">
    <name type="scientific">Pontibacter silvestris</name>
    <dbReference type="NCBI Taxonomy" id="2305183"/>
    <lineage>
        <taxon>Bacteria</taxon>
        <taxon>Pseudomonadati</taxon>
        <taxon>Bacteroidota</taxon>
        <taxon>Cytophagia</taxon>
        <taxon>Cytophagales</taxon>
        <taxon>Hymenobacteraceae</taxon>
        <taxon>Pontibacter</taxon>
    </lineage>
</organism>
<evidence type="ECO:0000313" key="3">
    <source>
        <dbReference type="EMBL" id="MFD2065993.1"/>
    </source>
</evidence>
<evidence type="ECO:0000256" key="1">
    <source>
        <dbReference type="SAM" id="MobiDB-lite"/>
    </source>
</evidence>
<proteinExistence type="predicted"/>
<dbReference type="InterPro" id="IPR052967">
    <property type="entry name" value="Stress_Response_Assoc"/>
</dbReference>
<feature type="compositionally biased region" description="Basic and acidic residues" evidence="1">
    <location>
        <begin position="1"/>
        <end position="17"/>
    </location>
</feature>
<dbReference type="Proteomes" id="UP001597369">
    <property type="component" value="Unassembled WGS sequence"/>
</dbReference>
<keyword evidence="4" id="KW-1185">Reference proteome</keyword>
<feature type="region of interest" description="Disordered" evidence="1">
    <location>
        <begin position="1"/>
        <end position="52"/>
    </location>
</feature>
<sequence length="177" mass="20057">MNKRADKTQQSEFEQKLNESILANQRNASSDSDYTETAPAPAADASETVPSDTIPVIEEQLKVKKQVVETGTVHVSKSVHEDNVTVNVPTVHEEVDVERVEINEFVETTPPPVRYEGDKMIIPVLREVSVVVKKIQLVEEWHITKRKVETHEPQQVTLRKEEVNINRVDSNNNPDQV</sequence>
<dbReference type="EMBL" id="JBHUHV010000014">
    <property type="protein sequence ID" value="MFD2065993.1"/>
    <property type="molecule type" value="Genomic_DNA"/>
</dbReference>
<accession>A0ABW4WTG4</accession>
<dbReference type="InterPro" id="IPR019060">
    <property type="entry name" value="DUF2382"/>
</dbReference>
<name>A0ABW4WTG4_9BACT</name>
<dbReference type="Pfam" id="PF09557">
    <property type="entry name" value="DUF2382"/>
    <property type="match status" value="1"/>
</dbReference>
<dbReference type="PANTHER" id="PTHR38463">
    <property type="entry name" value="STRESS RESPONSE PROTEIN YSNF"/>
    <property type="match status" value="1"/>
</dbReference>
<feature type="compositionally biased region" description="Polar residues" evidence="1">
    <location>
        <begin position="21"/>
        <end position="32"/>
    </location>
</feature>
<evidence type="ECO:0000259" key="2">
    <source>
        <dbReference type="Pfam" id="PF09557"/>
    </source>
</evidence>
<protein>
    <submittedName>
        <fullName evidence="3">YsnF/AvaK domain-containing protein</fullName>
    </submittedName>
</protein>
<feature type="domain" description="DUF2382" evidence="2">
    <location>
        <begin position="54"/>
        <end position="165"/>
    </location>
</feature>
<dbReference type="RefSeq" id="WP_229962170.1">
    <property type="nucleotide sequence ID" value="NZ_JAJJWI010000019.1"/>
</dbReference>